<feature type="transmembrane region" description="Helical" evidence="1">
    <location>
        <begin position="388"/>
        <end position="408"/>
    </location>
</feature>
<organism evidence="2 3">
    <name type="scientific">Candidatus Roizmanbacteria bacterium CG22_combo_CG10-13_8_21_14_all_38_20</name>
    <dbReference type="NCBI Taxonomy" id="1974862"/>
    <lineage>
        <taxon>Bacteria</taxon>
        <taxon>Candidatus Roizmaniibacteriota</taxon>
    </lineage>
</organism>
<gene>
    <name evidence="2" type="ORF">COW99_02520</name>
</gene>
<dbReference type="InterPro" id="IPR018580">
    <property type="entry name" value="Uncharacterised_YfhO"/>
</dbReference>
<proteinExistence type="predicted"/>
<feature type="transmembrane region" description="Helical" evidence="1">
    <location>
        <begin position="177"/>
        <end position="194"/>
    </location>
</feature>
<feature type="transmembrane region" description="Helical" evidence="1">
    <location>
        <begin position="12"/>
        <end position="31"/>
    </location>
</feature>
<feature type="transmembrane region" description="Helical" evidence="1">
    <location>
        <begin position="350"/>
        <end position="368"/>
    </location>
</feature>
<keyword evidence="1" id="KW-1133">Transmembrane helix</keyword>
<accession>A0A2H0BXG0</accession>
<dbReference type="PANTHER" id="PTHR38454">
    <property type="entry name" value="INTEGRAL MEMBRANE PROTEIN-RELATED"/>
    <property type="match status" value="1"/>
</dbReference>
<dbReference type="AlphaFoldDB" id="A0A2H0BXG0"/>
<keyword evidence="1" id="KW-0812">Transmembrane</keyword>
<evidence type="ECO:0008006" key="4">
    <source>
        <dbReference type="Google" id="ProtNLM"/>
    </source>
</evidence>
<feature type="transmembrane region" description="Helical" evidence="1">
    <location>
        <begin position="153"/>
        <end position="171"/>
    </location>
</feature>
<dbReference type="EMBL" id="PCTA01000017">
    <property type="protein sequence ID" value="PIP61730.1"/>
    <property type="molecule type" value="Genomic_DNA"/>
</dbReference>
<protein>
    <recommendedName>
        <fullName evidence="4">Membrane protein 6-pyruvoyl-tetrahydropterin synthase-related domain-containing protein</fullName>
    </recommendedName>
</protein>
<keyword evidence="1" id="KW-0472">Membrane</keyword>
<evidence type="ECO:0000256" key="1">
    <source>
        <dbReference type="SAM" id="Phobius"/>
    </source>
</evidence>
<feature type="transmembrane region" description="Helical" evidence="1">
    <location>
        <begin position="449"/>
        <end position="467"/>
    </location>
</feature>
<dbReference type="PANTHER" id="PTHR38454:SF1">
    <property type="entry name" value="INTEGRAL MEMBRANE PROTEIN"/>
    <property type="match status" value="1"/>
</dbReference>
<feature type="transmembrane region" description="Helical" evidence="1">
    <location>
        <begin position="474"/>
        <end position="495"/>
    </location>
</feature>
<feature type="transmembrane region" description="Helical" evidence="1">
    <location>
        <begin position="118"/>
        <end position="146"/>
    </location>
</feature>
<feature type="transmembrane region" description="Helical" evidence="1">
    <location>
        <begin position="224"/>
        <end position="242"/>
    </location>
</feature>
<reference evidence="2 3" key="1">
    <citation type="submission" date="2017-09" db="EMBL/GenBank/DDBJ databases">
        <title>Depth-based differentiation of microbial function through sediment-hosted aquifers and enrichment of novel symbionts in the deep terrestrial subsurface.</title>
        <authorList>
            <person name="Probst A.J."/>
            <person name="Ladd B."/>
            <person name="Jarett J.K."/>
            <person name="Geller-Mcgrath D.E."/>
            <person name="Sieber C.M."/>
            <person name="Emerson J.B."/>
            <person name="Anantharaman K."/>
            <person name="Thomas B.C."/>
            <person name="Malmstrom R."/>
            <person name="Stieglmeier M."/>
            <person name="Klingl A."/>
            <person name="Woyke T."/>
            <person name="Ryan C.M."/>
            <person name="Banfield J.F."/>
        </authorList>
    </citation>
    <scope>NUCLEOTIDE SEQUENCE [LARGE SCALE GENOMIC DNA]</scope>
    <source>
        <strain evidence="2">CG22_combo_CG10-13_8_21_14_all_38_20</strain>
    </source>
</reference>
<feature type="transmembrane region" description="Helical" evidence="1">
    <location>
        <begin position="417"/>
        <end position="434"/>
    </location>
</feature>
<feature type="transmembrane region" description="Helical" evidence="1">
    <location>
        <begin position="201"/>
        <end position="218"/>
    </location>
</feature>
<sequence>MAGANRKAMKRYLFPLLLGLIVVVFFAKTIFQGLLPIPADTIVGLYHPFRDAVFQEYPNGIPYKNFLITDPVRQQYPWRELAVSIMKQGELPLWNPYQFAGTPLLGNLQSAALYPLNILYWLMPFQMTWTVLVILQPLLALLFMYLYLKEMKLFKLPATFGAVIFAFSGFFVAWLEWNTILHVILWLPLLLLALEKLRVKLSLLWSTIFIFALSSSFLAGHLQVFFYVSLVLMAYLVTILYRSKSKGKLVLLLSALCSLFAVVTSLQWIQFVKFYLQSAREIDQVLWQKEGWFIPAKHLVQFFAPDFFGNPATLNYWGVWNYGEFIGYVGIAGFVFALLAIIYRRDRKTFFYIGLLIGSILFATNNVIAQLPFRMGLPLIGTSQPTRLLAIVDFSLAVLAALGLDYFLRRQLNIKKISTVLVLFLSLFIALWIYTDTGSVELAVAKRNLILPTGLFIITVILLLSAIASRNKKIFLFTVYCLLFTVVFDLFRFGWKFTPFVASDYLFPSTKTIEFLQEQEGVFRIMAADRRILPSNFSTFYRLQDVGGYDPLYLKNYGELVSAWEKNKPDASLLEFNRILSPQNYESKLADLLNVKYILSLDELSSSKLVEVFSEGQTKVYENIEVYPRVFLVSSVLKVNSKQEAINKIFEEGLDLGTQAVVYEDLKLANTPLVRSENVKLLSYSPNSVVAETVTEEEHLLVLSDVYYPEWSVFVDGVSKDIIEVDYALRGVVVPSGKHKVEFKIRI</sequence>
<feature type="transmembrane region" description="Helical" evidence="1">
    <location>
        <begin position="249"/>
        <end position="269"/>
    </location>
</feature>
<evidence type="ECO:0000313" key="2">
    <source>
        <dbReference type="EMBL" id="PIP61730.1"/>
    </source>
</evidence>
<feature type="transmembrane region" description="Helical" evidence="1">
    <location>
        <begin position="325"/>
        <end position="343"/>
    </location>
</feature>
<dbReference type="Pfam" id="PF09586">
    <property type="entry name" value="YfhO"/>
    <property type="match status" value="1"/>
</dbReference>
<dbReference type="Proteomes" id="UP000231246">
    <property type="component" value="Unassembled WGS sequence"/>
</dbReference>
<evidence type="ECO:0000313" key="3">
    <source>
        <dbReference type="Proteomes" id="UP000231246"/>
    </source>
</evidence>
<name>A0A2H0BXG0_9BACT</name>
<comment type="caution">
    <text evidence="2">The sequence shown here is derived from an EMBL/GenBank/DDBJ whole genome shotgun (WGS) entry which is preliminary data.</text>
</comment>